<dbReference type="Proteomes" id="UP000053647">
    <property type="component" value="Unassembled WGS sequence"/>
</dbReference>
<gene>
    <name evidence="1" type="ORF">PAXINDRAFT_170334</name>
</gene>
<dbReference type="HOGENOM" id="CLU_2590434_0_0_1"/>
<dbReference type="AlphaFoldDB" id="A0A0C9SW18"/>
<accession>A0A0C9SW18</accession>
<dbReference type="EMBL" id="KN819350">
    <property type="protein sequence ID" value="KIJ13619.1"/>
    <property type="molecule type" value="Genomic_DNA"/>
</dbReference>
<evidence type="ECO:0000313" key="1">
    <source>
        <dbReference type="EMBL" id="KIJ13619.1"/>
    </source>
</evidence>
<evidence type="ECO:0000313" key="2">
    <source>
        <dbReference type="Proteomes" id="UP000053647"/>
    </source>
</evidence>
<reference evidence="2" key="2">
    <citation type="submission" date="2015-01" db="EMBL/GenBank/DDBJ databases">
        <title>Evolutionary Origins and Diversification of the Mycorrhizal Mutualists.</title>
        <authorList>
            <consortium name="DOE Joint Genome Institute"/>
            <consortium name="Mycorrhizal Genomics Consortium"/>
            <person name="Kohler A."/>
            <person name="Kuo A."/>
            <person name="Nagy L.G."/>
            <person name="Floudas D."/>
            <person name="Copeland A."/>
            <person name="Barry K.W."/>
            <person name="Cichocki N."/>
            <person name="Veneault-Fourrey C."/>
            <person name="LaButti K."/>
            <person name="Lindquist E.A."/>
            <person name="Lipzen A."/>
            <person name="Lundell T."/>
            <person name="Morin E."/>
            <person name="Murat C."/>
            <person name="Riley R."/>
            <person name="Ohm R."/>
            <person name="Sun H."/>
            <person name="Tunlid A."/>
            <person name="Henrissat B."/>
            <person name="Grigoriev I.V."/>
            <person name="Hibbett D.S."/>
            <person name="Martin F."/>
        </authorList>
    </citation>
    <scope>NUCLEOTIDE SEQUENCE [LARGE SCALE GENOMIC DNA]</scope>
    <source>
        <strain evidence="2">ATCC 200175</strain>
    </source>
</reference>
<reference evidence="1 2" key="1">
    <citation type="submission" date="2014-06" db="EMBL/GenBank/DDBJ databases">
        <authorList>
            <consortium name="DOE Joint Genome Institute"/>
            <person name="Kuo A."/>
            <person name="Kohler A."/>
            <person name="Nagy L.G."/>
            <person name="Floudas D."/>
            <person name="Copeland A."/>
            <person name="Barry K.W."/>
            <person name="Cichocki N."/>
            <person name="Veneault-Fourrey C."/>
            <person name="LaButti K."/>
            <person name="Lindquist E.A."/>
            <person name="Lipzen A."/>
            <person name="Lundell T."/>
            <person name="Morin E."/>
            <person name="Murat C."/>
            <person name="Sun H."/>
            <person name="Tunlid A."/>
            <person name="Henrissat B."/>
            <person name="Grigoriev I.V."/>
            <person name="Hibbett D.S."/>
            <person name="Martin F."/>
            <person name="Nordberg H.P."/>
            <person name="Cantor M.N."/>
            <person name="Hua S.X."/>
        </authorList>
    </citation>
    <scope>NUCLEOTIDE SEQUENCE [LARGE SCALE GENOMIC DNA]</scope>
    <source>
        <strain evidence="1 2">ATCC 200175</strain>
    </source>
</reference>
<sequence>MKHSEKTVNAFKGRESGASEYLEAVQSRLLAPSGVVQHYGWMVRNSYGWVRRVSHSSGFTGCLDSSPTIGRRGDSAIVER</sequence>
<organism evidence="1 2">
    <name type="scientific">Paxillus involutus ATCC 200175</name>
    <dbReference type="NCBI Taxonomy" id="664439"/>
    <lineage>
        <taxon>Eukaryota</taxon>
        <taxon>Fungi</taxon>
        <taxon>Dikarya</taxon>
        <taxon>Basidiomycota</taxon>
        <taxon>Agaricomycotina</taxon>
        <taxon>Agaricomycetes</taxon>
        <taxon>Agaricomycetidae</taxon>
        <taxon>Boletales</taxon>
        <taxon>Paxilineae</taxon>
        <taxon>Paxillaceae</taxon>
        <taxon>Paxillus</taxon>
    </lineage>
</organism>
<protein>
    <submittedName>
        <fullName evidence="1">Uncharacterized protein</fullName>
    </submittedName>
</protein>
<proteinExistence type="predicted"/>
<keyword evidence="2" id="KW-1185">Reference proteome</keyword>
<name>A0A0C9SW18_PAXIN</name>